<dbReference type="Pfam" id="PF00264">
    <property type="entry name" value="Tyrosinase"/>
    <property type="match status" value="1"/>
</dbReference>
<feature type="domain" description="Tyrosinase copper-binding" evidence="1">
    <location>
        <begin position="11"/>
        <end position="210"/>
    </location>
</feature>
<dbReference type="EMBL" id="HBGS01029512">
    <property type="protein sequence ID" value="CAD9426893.1"/>
    <property type="molecule type" value="Transcribed_RNA"/>
</dbReference>
<accession>A0A7S2G2D7</accession>
<dbReference type="Gene3D" id="1.10.1280.10">
    <property type="entry name" value="Di-copper center containing domain from catechol oxidase"/>
    <property type="match status" value="1"/>
</dbReference>
<proteinExistence type="predicted"/>
<dbReference type="SUPFAM" id="SSF48056">
    <property type="entry name" value="Di-copper centre-containing domain"/>
    <property type="match status" value="1"/>
</dbReference>
<evidence type="ECO:0000259" key="1">
    <source>
        <dbReference type="Pfam" id="PF00264"/>
    </source>
</evidence>
<dbReference type="AlphaFoldDB" id="A0A7S2G2D7"/>
<protein>
    <recommendedName>
        <fullName evidence="1">Tyrosinase copper-binding domain-containing protein</fullName>
    </recommendedName>
</protein>
<name>A0A7S2G2D7_9STRA</name>
<evidence type="ECO:0000313" key="2">
    <source>
        <dbReference type="EMBL" id="CAD9426893.1"/>
    </source>
</evidence>
<dbReference type="InterPro" id="IPR008922">
    <property type="entry name" value="Di-copper_centre_dom_sf"/>
</dbReference>
<gene>
    <name evidence="2" type="ORF">DSPE1174_LOCUS15017</name>
</gene>
<dbReference type="InterPro" id="IPR002227">
    <property type="entry name" value="Tyrosinase_Cu-bd"/>
</dbReference>
<organism evidence="2">
    <name type="scientific">Octactis speculum</name>
    <dbReference type="NCBI Taxonomy" id="3111310"/>
    <lineage>
        <taxon>Eukaryota</taxon>
        <taxon>Sar</taxon>
        <taxon>Stramenopiles</taxon>
        <taxon>Ochrophyta</taxon>
        <taxon>Dictyochophyceae</taxon>
        <taxon>Dictyochales</taxon>
        <taxon>Dictyochaceae</taxon>
        <taxon>Octactis</taxon>
    </lineage>
</organism>
<dbReference type="GO" id="GO:0016491">
    <property type="term" value="F:oxidoreductase activity"/>
    <property type="evidence" value="ECO:0007669"/>
    <property type="project" value="InterPro"/>
</dbReference>
<sequence>MYGEEFRPVHHFVQMHTELSGARECDHMHDGLGFMTQHTAITALFERALQVVNPAVSLPYWDFTIDGQHVYDVYDGNFSYLFRSEVFGADWFGNASNSLHTVTEGNWAYTRVPSEPEVEIQDYEKSLVNAYGFLRAPWNTLKSPFVTRIQHDMCGASPETILTFPACEEHFAALTEYNTWYDFAWNLPYTPHGPVHAFIGGNTGCTSTFDKLVNEVGIPAPLVTKMRLFAFTYLKNLWRETTELFQCPYYCSMDTPQDDCKCWCTRRESENLGWWKVYEEHICITMPSDDDGVSGIDCSNLTVTQKRRMVELICDNGIALDGDHLEASSPSDVSFWPIHPTMERLWQLKKLSGTFKSEVWPDRFAQQRATLWDDCYGHFASDELIFKQPFGNGPKKFTNKQLYNYMDPHKDHLPYIYDHFEWDHCSNRGYNFSVDAWR</sequence>
<reference evidence="2" key="1">
    <citation type="submission" date="2021-01" db="EMBL/GenBank/DDBJ databases">
        <authorList>
            <person name="Corre E."/>
            <person name="Pelletier E."/>
            <person name="Niang G."/>
            <person name="Scheremetjew M."/>
            <person name="Finn R."/>
            <person name="Kale V."/>
            <person name="Holt S."/>
            <person name="Cochrane G."/>
            <person name="Meng A."/>
            <person name="Brown T."/>
            <person name="Cohen L."/>
        </authorList>
    </citation>
    <scope>NUCLEOTIDE SEQUENCE</scope>
    <source>
        <strain evidence="2">CCMP1381</strain>
    </source>
</reference>